<proteinExistence type="predicted"/>
<sequence>MYLFLLVLSGIPSLVAYWVSTSMYGARKNQKVTLPEKDIEEYSISTSLWSIPMRNIGRNCI</sequence>
<comment type="caution">
    <text evidence="2">The sequence shown here is derived from an EMBL/GenBank/DDBJ whole genome shotgun (WGS) entry which is preliminary data.</text>
</comment>
<reference evidence="2" key="1">
    <citation type="submission" date="2023-06" db="EMBL/GenBank/DDBJ databases">
        <authorList>
            <consortium name="Lawrence Berkeley National Laboratory"/>
            <person name="Ahrendt S."/>
            <person name="Sahu N."/>
            <person name="Indic B."/>
            <person name="Wong-Bajracharya J."/>
            <person name="Merenyi Z."/>
            <person name="Ke H.-M."/>
            <person name="Monk M."/>
            <person name="Kocsube S."/>
            <person name="Drula E."/>
            <person name="Lipzen A."/>
            <person name="Balint B."/>
            <person name="Henrissat B."/>
            <person name="Andreopoulos B."/>
            <person name="Martin F.M."/>
            <person name="Harder C.B."/>
            <person name="Rigling D."/>
            <person name="Ford K.L."/>
            <person name="Foster G.D."/>
            <person name="Pangilinan J."/>
            <person name="Papanicolaou A."/>
            <person name="Barry K."/>
            <person name="LaButti K."/>
            <person name="Viragh M."/>
            <person name="Koriabine M."/>
            <person name="Yan M."/>
            <person name="Riley R."/>
            <person name="Champramary S."/>
            <person name="Plett K.L."/>
            <person name="Tsai I.J."/>
            <person name="Slot J."/>
            <person name="Sipos G."/>
            <person name="Plett J."/>
            <person name="Nagy L.G."/>
            <person name="Grigoriev I.V."/>
        </authorList>
    </citation>
    <scope>NUCLEOTIDE SEQUENCE</scope>
    <source>
        <strain evidence="2">CCBAS 213</strain>
    </source>
</reference>
<dbReference type="EMBL" id="JAUEPS010000007">
    <property type="protein sequence ID" value="KAK0463630.1"/>
    <property type="molecule type" value="Genomic_DNA"/>
</dbReference>
<dbReference type="AlphaFoldDB" id="A0AA39NDG3"/>
<accession>A0AA39NDG3</accession>
<dbReference type="GeneID" id="85355646"/>
<dbReference type="RefSeq" id="XP_060334940.1">
    <property type="nucleotide sequence ID" value="XM_060472098.1"/>
</dbReference>
<keyword evidence="3" id="KW-1185">Reference proteome</keyword>
<organism evidence="2 3">
    <name type="scientific">Armillaria tabescens</name>
    <name type="common">Ringless honey mushroom</name>
    <name type="synonym">Agaricus tabescens</name>
    <dbReference type="NCBI Taxonomy" id="1929756"/>
    <lineage>
        <taxon>Eukaryota</taxon>
        <taxon>Fungi</taxon>
        <taxon>Dikarya</taxon>
        <taxon>Basidiomycota</taxon>
        <taxon>Agaricomycotina</taxon>
        <taxon>Agaricomycetes</taxon>
        <taxon>Agaricomycetidae</taxon>
        <taxon>Agaricales</taxon>
        <taxon>Marasmiineae</taxon>
        <taxon>Physalacriaceae</taxon>
        <taxon>Desarmillaria</taxon>
    </lineage>
</organism>
<evidence type="ECO:0000256" key="1">
    <source>
        <dbReference type="SAM" id="SignalP"/>
    </source>
</evidence>
<feature type="signal peptide" evidence="1">
    <location>
        <begin position="1"/>
        <end position="16"/>
    </location>
</feature>
<evidence type="ECO:0000313" key="3">
    <source>
        <dbReference type="Proteomes" id="UP001175211"/>
    </source>
</evidence>
<feature type="chain" id="PRO_5041375043" evidence="1">
    <location>
        <begin position="17"/>
        <end position="61"/>
    </location>
</feature>
<name>A0AA39NDG3_ARMTA</name>
<evidence type="ECO:0000313" key="2">
    <source>
        <dbReference type="EMBL" id="KAK0463630.1"/>
    </source>
</evidence>
<dbReference type="Proteomes" id="UP001175211">
    <property type="component" value="Unassembled WGS sequence"/>
</dbReference>
<gene>
    <name evidence="2" type="ORF">EV420DRAFT_1519212</name>
</gene>
<protein>
    <submittedName>
        <fullName evidence="2">Uncharacterized protein</fullName>
    </submittedName>
</protein>
<keyword evidence="1" id="KW-0732">Signal</keyword>